<dbReference type="EMBL" id="JACHXL010000002">
    <property type="protein sequence ID" value="MBB3106764.1"/>
    <property type="molecule type" value="Genomic_DNA"/>
</dbReference>
<comment type="function">
    <text evidence="2">Pyridoxal 5'-phosphate (PLP)-binding protein, which is involved in PLP homeostasis.</text>
</comment>
<evidence type="ECO:0000256" key="1">
    <source>
        <dbReference type="ARBA" id="ARBA00022898"/>
    </source>
</evidence>
<dbReference type="FunFam" id="3.20.20.10:FF:000018">
    <property type="entry name" value="Pyridoxal phosphate homeostasis protein"/>
    <property type="match status" value="1"/>
</dbReference>
<reference evidence="6 7" key="1">
    <citation type="submission" date="2020-08" db="EMBL/GenBank/DDBJ databases">
        <title>Genomic Encyclopedia of Type Strains, Phase III (KMG-III): the genomes of soil and plant-associated and newly described type strains.</title>
        <authorList>
            <person name="Whitman W."/>
        </authorList>
    </citation>
    <scope>NUCLEOTIDE SEQUENCE [LARGE SCALE GENOMIC DNA]</scope>
    <source>
        <strain evidence="6 7">CECT 5885</strain>
    </source>
</reference>
<evidence type="ECO:0000256" key="3">
    <source>
        <dbReference type="PIRSR" id="PIRSR004848-1"/>
    </source>
</evidence>
<evidence type="ECO:0000313" key="7">
    <source>
        <dbReference type="Proteomes" id="UP000588111"/>
    </source>
</evidence>
<dbReference type="PANTHER" id="PTHR10146">
    <property type="entry name" value="PROLINE SYNTHETASE CO-TRANSCRIBED BACTERIAL HOMOLOG PROTEIN"/>
    <property type="match status" value="1"/>
</dbReference>
<organism evidence="6 7">
    <name type="scientific">Psychrobacter luti</name>
    <dbReference type="NCBI Taxonomy" id="198481"/>
    <lineage>
        <taxon>Bacteria</taxon>
        <taxon>Pseudomonadati</taxon>
        <taxon>Pseudomonadota</taxon>
        <taxon>Gammaproteobacteria</taxon>
        <taxon>Moraxellales</taxon>
        <taxon>Moraxellaceae</taxon>
        <taxon>Psychrobacter</taxon>
    </lineage>
</organism>
<evidence type="ECO:0000256" key="4">
    <source>
        <dbReference type="RuleBase" id="RU004514"/>
    </source>
</evidence>
<dbReference type="PANTHER" id="PTHR10146:SF14">
    <property type="entry name" value="PYRIDOXAL PHOSPHATE HOMEOSTASIS PROTEIN"/>
    <property type="match status" value="1"/>
</dbReference>
<name>A0A839TFF0_9GAMM</name>
<dbReference type="InterPro" id="IPR029066">
    <property type="entry name" value="PLP-binding_barrel"/>
</dbReference>
<feature type="domain" description="Alanine racemase N-terminal" evidence="5">
    <location>
        <begin position="57"/>
        <end position="258"/>
    </location>
</feature>
<keyword evidence="7" id="KW-1185">Reference proteome</keyword>
<dbReference type="HAMAP" id="MF_02087">
    <property type="entry name" value="PLP_homeostasis"/>
    <property type="match status" value="1"/>
</dbReference>
<dbReference type="InterPro" id="IPR001608">
    <property type="entry name" value="Ala_racemase_N"/>
</dbReference>
<dbReference type="InterPro" id="IPR011078">
    <property type="entry name" value="PyrdxlP_homeostasis"/>
</dbReference>
<dbReference type="Pfam" id="PF01168">
    <property type="entry name" value="Ala_racemase_N"/>
    <property type="match status" value="1"/>
</dbReference>
<dbReference type="NCBIfam" id="TIGR00044">
    <property type="entry name" value="YggS family pyridoxal phosphate-dependent enzyme"/>
    <property type="match status" value="1"/>
</dbReference>
<gene>
    <name evidence="6" type="ORF">FHS24_001265</name>
</gene>
<dbReference type="Gene3D" id="3.20.20.10">
    <property type="entry name" value="Alanine racemase"/>
    <property type="match status" value="1"/>
</dbReference>
<proteinExistence type="inferred from homology"/>
<dbReference type="Proteomes" id="UP000588111">
    <property type="component" value="Unassembled WGS sequence"/>
</dbReference>
<dbReference type="AlphaFoldDB" id="A0A839TFF0"/>
<dbReference type="PIRSF" id="PIRSF004848">
    <property type="entry name" value="YBL036c_PLPDEIII"/>
    <property type="match status" value="1"/>
</dbReference>
<feature type="modified residue" description="N6-(pyridoxal phosphate)lysine" evidence="2 3">
    <location>
        <position position="66"/>
    </location>
</feature>
<sequence length="259" mass="29281">MNDISKQAHKNHITTEMISLDMQNDESEVNNISLIESWQQVNKQVAQACAQATRQNNEVTLLAVSKTKPAEMVATLARQGQRNFGENYLQEALEKIQVLREQPECEPIIWHYIGSIQRNKTRDIAEHFDWVQTLEREIIAKRLNEQRPTELPPLNVLIQVNIDIEDSKSGCLPAELPALISAIKHYERLQLRGLMIIPAKANTDAFARTKQLFEDIKVEHPELPQWDTLSMGMSEDMSAAIANGSTMVRVGTAIFGARA</sequence>
<accession>A0A839TFF0</accession>
<comment type="cofactor">
    <cofactor evidence="3">
        <name>pyridoxal 5'-phosphate</name>
        <dbReference type="ChEBI" id="CHEBI:597326"/>
    </cofactor>
</comment>
<evidence type="ECO:0000256" key="2">
    <source>
        <dbReference type="HAMAP-Rule" id="MF_02087"/>
    </source>
</evidence>
<protein>
    <recommendedName>
        <fullName evidence="2">Pyridoxal phosphate homeostasis protein</fullName>
        <shortName evidence="2">PLP homeostasis protein</shortName>
    </recommendedName>
</protein>
<keyword evidence="1 2" id="KW-0663">Pyridoxal phosphate</keyword>
<comment type="similarity">
    <text evidence="2 4">Belongs to the pyridoxal phosphate-binding protein YggS/PROSC family.</text>
</comment>
<dbReference type="SUPFAM" id="SSF51419">
    <property type="entry name" value="PLP-binding barrel"/>
    <property type="match status" value="1"/>
</dbReference>
<dbReference type="GO" id="GO:0030170">
    <property type="term" value="F:pyridoxal phosphate binding"/>
    <property type="evidence" value="ECO:0007669"/>
    <property type="project" value="UniProtKB-UniRule"/>
</dbReference>
<evidence type="ECO:0000259" key="5">
    <source>
        <dbReference type="Pfam" id="PF01168"/>
    </source>
</evidence>
<comment type="caution">
    <text evidence="6">The sequence shown here is derived from an EMBL/GenBank/DDBJ whole genome shotgun (WGS) entry which is preliminary data.</text>
</comment>
<evidence type="ECO:0000313" key="6">
    <source>
        <dbReference type="EMBL" id="MBB3106764.1"/>
    </source>
</evidence>
<dbReference type="CDD" id="cd06824">
    <property type="entry name" value="PLPDE_III_Yggs_like"/>
    <property type="match status" value="1"/>
</dbReference>